<evidence type="ECO:0000313" key="2">
    <source>
        <dbReference type="EMBL" id="KAF1998184.1"/>
    </source>
</evidence>
<dbReference type="EMBL" id="ML977606">
    <property type="protein sequence ID" value="KAF1998184.1"/>
    <property type="molecule type" value="Genomic_DNA"/>
</dbReference>
<dbReference type="GO" id="GO:0016491">
    <property type="term" value="F:oxidoreductase activity"/>
    <property type="evidence" value="ECO:0007669"/>
    <property type="project" value="UniProtKB-KW"/>
</dbReference>
<dbReference type="Proteomes" id="UP000799779">
    <property type="component" value="Unassembled WGS sequence"/>
</dbReference>
<keyword evidence="1" id="KW-0560">Oxidoreductase</keyword>
<evidence type="ECO:0000313" key="3">
    <source>
        <dbReference type="Proteomes" id="UP000799779"/>
    </source>
</evidence>
<proteinExistence type="predicted"/>
<evidence type="ECO:0000256" key="1">
    <source>
        <dbReference type="ARBA" id="ARBA00023002"/>
    </source>
</evidence>
<name>A0A6A5WBA0_9PLEO</name>
<dbReference type="PANTHER" id="PTHR35870">
    <property type="entry name" value="PROTEIN, PUTATIVE (AFU_ORTHOLOGUE AFUA_5G03330)-RELATED"/>
    <property type="match status" value="1"/>
</dbReference>
<gene>
    <name evidence="2" type="ORF">P154DRAFT_547018</name>
</gene>
<dbReference type="AlphaFoldDB" id="A0A6A5WBA0"/>
<reference evidence="2" key="1">
    <citation type="journal article" date="2020" name="Stud. Mycol.">
        <title>101 Dothideomycetes genomes: a test case for predicting lifestyles and emergence of pathogens.</title>
        <authorList>
            <person name="Haridas S."/>
            <person name="Albert R."/>
            <person name="Binder M."/>
            <person name="Bloem J."/>
            <person name="Labutti K."/>
            <person name="Salamov A."/>
            <person name="Andreopoulos B."/>
            <person name="Baker S."/>
            <person name="Barry K."/>
            <person name="Bills G."/>
            <person name="Bluhm B."/>
            <person name="Cannon C."/>
            <person name="Castanera R."/>
            <person name="Culley D."/>
            <person name="Daum C."/>
            <person name="Ezra D."/>
            <person name="Gonzalez J."/>
            <person name="Henrissat B."/>
            <person name="Kuo A."/>
            <person name="Liang C."/>
            <person name="Lipzen A."/>
            <person name="Lutzoni F."/>
            <person name="Magnuson J."/>
            <person name="Mondo S."/>
            <person name="Nolan M."/>
            <person name="Ohm R."/>
            <person name="Pangilinan J."/>
            <person name="Park H.-J."/>
            <person name="Ramirez L."/>
            <person name="Alfaro M."/>
            <person name="Sun H."/>
            <person name="Tritt A."/>
            <person name="Yoshinaga Y."/>
            <person name="Zwiers L.-H."/>
            <person name="Turgeon B."/>
            <person name="Goodwin S."/>
            <person name="Spatafora J."/>
            <person name="Crous P."/>
            <person name="Grigoriev I."/>
        </authorList>
    </citation>
    <scope>NUCLEOTIDE SEQUENCE</scope>
    <source>
        <strain evidence="2">CBS 123094</strain>
    </source>
</reference>
<sequence>MASSSRIHLDPSQKPAFYVQGIGADTANTASGLLQENHEKHHIFFNQSGFHNHIVHHLLTLYALNASPSELKKAYDNNASYQRPPVALEPSIVDDMHIPEQYNKYLGKEKYYHDFLVFFQSEIAKNGWENVLNEYVFKGDDRADDMLVRMFAGFLHPIIHLGFGVEFQQPAIIAEALAQAAVHGDWIGPLFFESEKEAKRNNLDRRPEKSVIQLLNEIRENENLKKAPQWEDGNKIRDGIMKRARDEMLEVGSQYLVLEENLEEKTAEMINAAAFYTGAAQHPPKQVKFDFFYMHSVNCSIFFTTFLAAPWLSTSNKIRLLEWKVRSDLTMYASRGSPPLYLSEILNYQSTQNSSWPELFKRIRMFEDDGHASKLVRALANGEKVCAKFEPRETDWSLESEREEGKWLVKGDVWRVLGNMVVDSVENGEPHWVRNAGMEKAWEHINDRDHGSGRL</sequence>
<evidence type="ECO:0008006" key="4">
    <source>
        <dbReference type="Google" id="ProtNLM"/>
    </source>
</evidence>
<dbReference type="PANTHER" id="PTHR35870:SF1">
    <property type="entry name" value="PROTEIN, PUTATIVE (AFU_ORTHOLOGUE AFUA_5G03330)-RELATED"/>
    <property type="match status" value="1"/>
</dbReference>
<keyword evidence="3" id="KW-1185">Reference proteome</keyword>
<dbReference type="OrthoDB" id="10004862at2759"/>
<accession>A0A6A5WBA0</accession>
<dbReference type="InterPro" id="IPR025337">
    <property type="entry name" value="Questin_oxidase-like"/>
</dbReference>
<dbReference type="Pfam" id="PF14027">
    <property type="entry name" value="Questin_oxidase"/>
    <property type="match status" value="1"/>
</dbReference>
<protein>
    <recommendedName>
        <fullName evidence="4">HypA-like protein</fullName>
    </recommendedName>
</protein>
<organism evidence="2 3">
    <name type="scientific">Amniculicola lignicola CBS 123094</name>
    <dbReference type="NCBI Taxonomy" id="1392246"/>
    <lineage>
        <taxon>Eukaryota</taxon>
        <taxon>Fungi</taxon>
        <taxon>Dikarya</taxon>
        <taxon>Ascomycota</taxon>
        <taxon>Pezizomycotina</taxon>
        <taxon>Dothideomycetes</taxon>
        <taxon>Pleosporomycetidae</taxon>
        <taxon>Pleosporales</taxon>
        <taxon>Amniculicolaceae</taxon>
        <taxon>Amniculicola</taxon>
    </lineage>
</organism>